<name>X1GU45_9ZZZZ</name>
<reference evidence="1" key="1">
    <citation type="journal article" date="2014" name="Front. Microbiol.">
        <title>High frequency of phylogenetically diverse reductive dehalogenase-homologous genes in deep subseafloor sedimentary metagenomes.</title>
        <authorList>
            <person name="Kawai M."/>
            <person name="Futagami T."/>
            <person name="Toyoda A."/>
            <person name="Takaki Y."/>
            <person name="Nishi S."/>
            <person name="Hori S."/>
            <person name="Arai W."/>
            <person name="Tsubouchi T."/>
            <person name="Morono Y."/>
            <person name="Uchiyama I."/>
            <person name="Ito T."/>
            <person name="Fujiyama A."/>
            <person name="Inagaki F."/>
            <person name="Takami H."/>
        </authorList>
    </citation>
    <scope>NUCLEOTIDE SEQUENCE</scope>
    <source>
        <strain evidence="1">Expedition CK06-06</strain>
    </source>
</reference>
<gene>
    <name evidence="1" type="ORF">S03H2_25853</name>
</gene>
<dbReference type="AlphaFoldDB" id="X1GU45"/>
<protein>
    <submittedName>
        <fullName evidence="1">Uncharacterized protein</fullName>
    </submittedName>
</protein>
<dbReference type="EMBL" id="BARU01014762">
    <property type="protein sequence ID" value="GAH36508.1"/>
    <property type="molecule type" value="Genomic_DNA"/>
</dbReference>
<proteinExistence type="predicted"/>
<accession>X1GU45</accession>
<organism evidence="1">
    <name type="scientific">marine sediment metagenome</name>
    <dbReference type="NCBI Taxonomy" id="412755"/>
    <lineage>
        <taxon>unclassified sequences</taxon>
        <taxon>metagenomes</taxon>
        <taxon>ecological metagenomes</taxon>
    </lineage>
</organism>
<evidence type="ECO:0000313" key="1">
    <source>
        <dbReference type="EMBL" id="GAH36508.1"/>
    </source>
</evidence>
<sequence length="50" mass="5925">YQDALRTINKEGLPVYAERVSRPYMAVAKSHFNPQQITYTERLLPRMRKS</sequence>
<feature type="non-terminal residue" evidence="1">
    <location>
        <position position="1"/>
    </location>
</feature>
<comment type="caution">
    <text evidence="1">The sequence shown here is derived from an EMBL/GenBank/DDBJ whole genome shotgun (WGS) entry which is preliminary data.</text>
</comment>